<evidence type="ECO:0000256" key="6">
    <source>
        <dbReference type="RuleBase" id="RU004374"/>
    </source>
</evidence>
<feature type="compositionally biased region" description="Basic and acidic residues" evidence="7">
    <location>
        <begin position="48"/>
        <end position="61"/>
    </location>
</feature>
<evidence type="ECO:0000256" key="3">
    <source>
        <dbReference type="ARBA" id="ARBA00022845"/>
    </source>
</evidence>
<evidence type="ECO:0000313" key="8">
    <source>
        <dbReference type="EMBL" id="KAK5576377.1"/>
    </source>
</evidence>
<keyword evidence="5 6" id="KW-0648">Protein biosynthesis</keyword>
<sequence length="254" mass="29477">MATNKDVECLVEPTSNISIKEENKNVTSETTTTTNTQNKETESTGDINKPENKEETDKENKEEQEENKEENPENLIKHPLQNRWSLWYDYQSGKINPEHWVDSLKKVISFDSVEDFWCVFNNLPNVSNLKQGSSYHLFKDDIEPKWEHESNKRGGKWFVMVKDKSRCDNQWLQSVMACVGETFDSSDEICGIVYNSRKNGDKISVWTKTAQDEKATRDVGNCLKKILEIDQTIQYTPHEDFIRSSKGSKNLYEC</sequence>
<gene>
    <name evidence="8" type="ORF">RB653_007518</name>
</gene>
<keyword evidence="9" id="KW-1185">Reference proteome</keyword>
<feature type="compositionally biased region" description="Low complexity" evidence="7">
    <location>
        <begin position="25"/>
        <end position="38"/>
    </location>
</feature>
<dbReference type="Pfam" id="PF01652">
    <property type="entry name" value="IF4E"/>
    <property type="match status" value="1"/>
</dbReference>
<evidence type="ECO:0000313" key="9">
    <source>
        <dbReference type="Proteomes" id="UP001344447"/>
    </source>
</evidence>
<comment type="similarity">
    <text evidence="1 6">Belongs to the eukaryotic initiation factor 4E family.</text>
</comment>
<reference evidence="8 9" key="1">
    <citation type="submission" date="2023-11" db="EMBL/GenBank/DDBJ databases">
        <title>Dfirmibasis_genome.</title>
        <authorList>
            <person name="Edelbroek B."/>
            <person name="Kjellin J."/>
            <person name="Jerlstrom-Hultqvist J."/>
            <person name="Soderbom F."/>
        </authorList>
    </citation>
    <scope>NUCLEOTIDE SEQUENCE [LARGE SCALE GENOMIC DNA]</scope>
    <source>
        <strain evidence="8 9">TNS-C-14</strain>
    </source>
</reference>
<keyword evidence="2 6" id="KW-0396">Initiation factor</keyword>
<dbReference type="GO" id="GO:0003743">
    <property type="term" value="F:translation initiation factor activity"/>
    <property type="evidence" value="ECO:0007669"/>
    <property type="project" value="UniProtKB-KW"/>
</dbReference>
<accession>A0AAN7TLY6</accession>
<proteinExistence type="inferred from homology"/>
<feature type="region of interest" description="Disordered" evidence="7">
    <location>
        <begin position="1"/>
        <end position="76"/>
    </location>
</feature>
<keyword evidence="3" id="KW-0810">Translation regulation</keyword>
<evidence type="ECO:0000256" key="5">
    <source>
        <dbReference type="ARBA" id="ARBA00022917"/>
    </source>
</evidence>
<dbReference type="GO" id="GO:0016281">
    <property type="term" value="C:eukaryotic translation initiation factor 4F complex"/>
    <property type="evidence" value="ECO:0007669"/>
    <property type="project" value="TreeGrafter"/>
</dbReference>
<protein>
    <recommendedName>
        <fullName evidence="10">EIF-4F 25 kDa subunit</fullName>
    </recommendedName>
</protein>
<dbReference type="PANTHER" id="PTHR11960:SF8">
    <property type="entry name" value="EUKARYOTIC TRANSLATION INITIATION FACTOR 4E1-RELATED"/>
    <property type="match status" value="1"/>
</dbReference>
<dbReference type="AlphaFoldDB" id="A0AAN7TLY6"/>
<dbReference type="Proteomes" id="UP001344447">
    <property type="component" value="Unassembled WGS sequence"/>
</dbReference>
<dbReference type="GO" id="GO:0000340">
    <property type="term" value="F:RNA 7-methylguanosine cap binding"/>
    <property type="evidence" value="ECO:0007669"/>
    <property type="project" value="TreeGrafter"/>
</dbReference>
<evidence type="ECO:0000256" key="1">
    <source>
        <dbReference type="ARBA" id="ARBA00009860"/>
    </source>
</evidence>
<evidence type="ECO:0008006" key="10">
    <source>
        <dbReference type="Google" id="ProtNLM"/>
    </source>
</evidence>
<keyword evidence="4 6" id="KW-0694">RNA-binding</keyword>
<dbReference type="EMBL" id="JAVFKY010000005">
    <property type="protein sequence ID" value="KAK5576377.1"/>
    <property type="molecule type" value="Genomic_DNA"/>
</dbReference>
<evidence type="ECO:0000256" key="7">
    <source>
        <dbReference type="SAM" id="MobiDB-lite"/>
    </source>
</evidence>
<dbReference type="PANTHER" id="PTHR11960">
    <property type="entry name" value="EUKARYOTIC TRANSLATION INITIATION FACTOR 4E RELATED"/>
    <property type="match status" value="1"/>
</dbReference>
<dbReference type="GO" id="GO:0006417">
    <property type="term" value="P:regulation of translation"/>
    <property type="evidence" value="ECO:0007669"/>
    <property type="project" value="UniProtKB-KW"/>
</dbReference>
<organism evidence="8 9">
    <name type="scientific">Dictyostelium firmibasis</name>
    <dbReference type="NCBI Taxonomy" id="79012"/>
    <lineage>
        <taxon>Eukaryota</taxon>
        <taxon>Amoebozoa</taxon>
        <taxon>Evosea</taxon>
        <taxon>Eumycetozoa</taxon>
        <taxon>Dictyostelia</taxon>
        <taxon>Dictyosteliales</taxon>
        <taxon>Dictyosteliaceae</taxon>
        <taxon>Dictyostelium</taxon>
    </lineage>
</organism>
<evidence type="ECO:0000256" key="4">
    <source>
        <dbReference type="ARBA" id="ARBA00022884"/>
    </source>
</evidence>
<dbReference type="SUPFAM" id="SSF55418">
    <property type="entry name" value="eIF4e-like"/>
    <property type="match status" value="1"/>
</dbReference>
<comment type="caution">
    <text evidence="8">The sequence shown here is derived from an EMBL/GenBank/DDBJ whole genome shotgun (WGS) entry which is preliminary data.</text>
</comment>
<dbReference type="Gene3D" id="3.30.760.10">
    <property type="entry name" value="RNA Cap, Translation Initiation Factor Eif4e"/>
    <property type="match status" value="1"/>
</dbReference>
<name>A0AAN7TLY6_9MYCE</name>
<evidence type="ECO:0000256" key="2">
    <source>
        <dbReference type="ARBA" id="ARBA00022540"/>
    </source>
</evidence>
<dbReference type="InterPro" id="IPR023398">
    <property type="entry name" value="TIF_eIF4e-like"/>
</dbReference>
<dbReference type="InterPro" id="IPR001040">
    <property type="entry name" value="TIF_eIF_4E"/>
</dbReference>